<dbReference type="GO" id="GO:0003677">
    <property type="term" value="F:DNA binding"/>
    <property type="evidence" value="ECO:0007669"/>
    <property type="project" value="TreeGrafter"/>
</dbReference>
<dbReference type="Gene3D" id="3.90.120.10">
    <property type="entry name" value="DNA Methylase, subunit A, domain 2"/>
    <property type="match status" value="1"/>
</dbReference>
<keyword evidence="2 5" id="KW-0489">Methyltransferase</keyword>
<dbReference type="InterPro" id="IPR050390">
    <property type="entry name" value="C5-Methyltransferase"/>
</dbReference>
<dbReference type="EMBL" id="JAPEVB010000007">
    <property type="protein sequence ID" value="KAJ4385593.1"/>
    <property type="molecule type" value="Genomic_DNA"/>
</dbReference>
<feature type="region of interest" description="Disordered" evidence="6">
    <location>
        <begin position="683"/>
        <end position="774"/>
    </location>
</feature>
<dbReference type="PANTHER" id="PTHR10629">
    <property type="entry name" value="CYTOSINE-SPECIFIC METHYLTRANSFERASE"/>
    <property type="match status" value="1"/>
</dbReference>
<reference evidence="7" key="1">
    <citation type="submission" date="2022-10" db="EMBL/GenBank/DDBJ databases">
        <title>Tapping the CABI collections for fungal endophytes: first genome assemblies for Collariella, Neodidymelliopsis, Ascochyta clinopodiicola, Didymella pomorum, Didymosphaeria variabile, Neocosmospora piperis and Neocucurbitaria cava.</title>
        <authorList>
            <person name="Hill R."/>
        </authorList>
    </citation>
    <scope>NUCLEOTIDE SEQUENCE</scope>
    <source>
        <strain evidence="7">IMI 355082</strain>
    </source>
</reference>
<evidence type="ECO:0000256" key="5">
    <source>
        <dbReference type="PROSITE-ProRule" id="PRU01016"/>
    </source>
</evidence>
<dbReference type="OrthoDB" id="414133at2759"/>
<dbReference type="PANTHER" id="PTHR10629:SF52">
    <property type="entry name" value="DNA (CYTOSINE-5)-METHYLTRANSFERASE 1"/>
    <property type="match status" value="1"/>
</dbReference>
<accession>A0A9W8YL70</accession>
<dbReference type="GO" id="GO:0005634">
    <property type="term" value="C:nucleus"/>
    <property type="evidence" value="ECO:0007669"/>
    <property type="project" value="TreeGrafter"/>
</dbReference>
<dbReference type="GO" id="GO:0044027">
    <property type="term" value="P:negative regulation of gene expression via chromosomal CpG island methylation"/>
    <property type="evidence" value="ECO:0007669"/>
    <property type="project" value="TreeGrafter"/>
</dbReference>
<organism evidence="7 8">
    <name type="scientific">Gnomoniopsis smithogilvyi</name>
    <dbReference type="NCBI Taxonomy" id="1191159"/>
    <lineage>
        <taxon>Eukaryota</taxon>
        <taxon>Fungi</taxon>
        <taxon>Dikarya</taxon>
        <taxon>Ascomycota</taxon>
        <taxon>Pezizomycotina</taxon>
        <taxon>Sordariomycetes</taxon>
        <taxon>Sordariomycetidae</taxon>
        <taxon>Diaporthales</taxon>
        <taxon>Gnomoniaceae</taxon>
        <taxon>Gnomoniopsis</taxon>
    </lineage>
</organism>
<dbReference type="PROSITE" id="PS51679">
    <property type="entry name" value="SAM_MT_C5"/>
    <property type="match status" value="1"/>
</dbReference>
<comment type="caution">
    <text evidence="7">The sequence shown here is derived from an EMBL/GenBank/DDBJ whole genome shotgun (WGS) entry which is preliminary data.</text>
</comment>
<evidence type="ECO:0000256" key="3">
    <source>
        <dbReference type="ARBA" id="ARBA00022679"/>
    </source>
</evidence>
<dbReference type="Pfam" id="PF00145">
    <property type="entry name" value="DNA_methylase"/>
    <property type="match status" value="2"/>
</dbReference>
<evidence type="ECO:0000313" key="8">
    <source>
        <dbReference type="Proteomes" id="UP001140453"/>
    </source>
</evidence>
<protein>
    <recommendedName>
        <fullName evidence="1">DNA (cytosine-5-)-methyltransferase</fullName>
        <ecNumber evidence="1">2.1.1.37</ecNumber>
    </recommendedName>
</protein>
<dbReference type="Proteomes" id="UP001140453">
    <property type="component" value="Unassembled WGS sequence"/>
</dbReference>
<evidence type="ECO:0000256" key="2">
    <source>
        <dbReference type="ARBA" id="ARBA00022603"/>
    </source>
</evidence>
<evidence type="ECO:0000256" key="4">
    <source>
        <dbReference type="ARBA" id="ARBA00022691"/>
    </source>
</evidence>
<keyword evidence="3 5" id="KW-0808">Transferase</keyword>
<dbReference type="AlphaFoldDB" id="A0A9W8YL70"/>
<dbReference type="EC" id="2.1.1.37" evidence="1"/>
<feature type="active site" evidence="5">
    <location>
        <position position="346"/>
    </location>
</feature>
<feature type="compositionally biased region" description="Polar residues" evidence="6">
    <location>
        <begin position="723"/>
        <end position="732"/>
    </location>
</feature>
<keyword evidence="4 5" id="KW-0949">S-adenosyl-L-methionine</keyword>
<feature type="compositionally biased region" description="Basic and acidic residues" evidence="6">
    <location>
        <begin position="754"/>
        <end position="771"/>
    </location>
</feature>
<comment type="similarity">
    <text evidence="5">Belongs to the class I-like SAM-binding methyltransferase superfamily. C5-methyltransferase family.</text>
</comment>
<dbReference type="InterPro" id="IPR001525">
    <property type="entry name" value="C5_MeTfrase"/>
</dbReference>
<dbReference type="GO" id="GO:0032259">
    <property type="term" value="P:methylation"/>
    <property type="evidence" value="ECO:0007669"/>
    <property type="project" value="UniProtKB-KW"/>
</dbReference>
<dbReference type="InterPro" id="IPR029063">
    <property type="entry name" value="SAM-dependent_MTases_sf"/>
</dbReference>
<name>A0A9W8YL70_9PEZI</name>
<feature type="compositionally biased region" description="Polar residues" evidence="6">
    <location>
        <begin position="696"/>
        <end position="708"/>
    </location>
</feature>
<dbReference type="GO" id="GO:0003886">
    <property type="term" value="F:DNA (cytosine-5-)-methyltransferase activity"/>
    <property type="evidence" value="ECO:0007669"/>
    <property type="project" value="UniProtKB-EC"/>
</dbReference>
<evidence type="ECO:0000256" key="1">
    <source>
        <dbReference type="ARBA" id="ARBA00011975"/>
    </source>
</evidence>
<dbReference type="SUPFAM" id="SSF53335">
    <property type="entry name" value="S-adenosyl-L-methionine-dependent methyltransferases"/>
    <property type="match status" value="1"/>
</dbReference>
<sequence>MADRRNVVVIDLTDEDEREYDEELSRIIGLTQIGQQSRERRYPRIQRNAPLSNTHRSVQAYNIGDIKHRVNDFFELVQPVGEFWKAQFLEVKQIWVSASGDEVLLRGLPYARNTDMYGRFECKVNEVCQILEIDDDDKRPDEQQAMIEVRPCEILVLRDFHKTNADYHSSRNCSFGNNPYWITLDMEKEKKKRHQQDFAPFTCRWKMRFQYHNASFRKVAKAFSTAAIHLLENDIDDPAFRTSDEERRKVWLNRHPIRAGAQSAAQRQRNYTFCDAFCGAGGASSGAHQGGLKPTLAIDLWDAACNSYQRNFPHAVLFRQDIHDFIVKTEFGTLPSIDVLHISPPCQFYSPAKVNEGKDDEKNEVVLWSCGEIIERIRPRVFTMEQTYGLLAQRFTEHFNKLIQCFTKFGYSFEWQERVELKQYGLPQNRKRLVIIGAAPGEKLPPWPAPTHGPGRKPWVTEAAAINRFPRNVTLHDVQNTRQVFGPVRNPNMPLPRTILCSGAQGMIHYNGQRDYTLRELATLQGFPLNHEFIGPSRTAIKKQIGNAFPASVAKVFFQSIREFLERQDNNCNLAPPGSLPNNRKRPQHNENAQDSRPPTYSRLNGDLDEDVASQMAMSESLRQCGHQKKVVITIDDSDDEEDVDCLPQNMARLSVEPSQPIPLTVGESSRSRQSWLLLDTPSQPVFDGQREAPSSAASSCTMANSPRPSQPVFDGQRRAPSSAASSCTMANSPRPSPSPYPSPSASQQQSLKRKSDDQKGSPPKRVHDATMNDEVYFEVKLADRASARAAARQKASLRS</sequence>
<feature type="region of interest" description="Disordered" evidence="6">
    <location>
        <begin position="570"/>
        <end position="606"/>
    </location>
</feature>
<gene>
    <name evidence="7" type="ORF">N0V93_010022</name>
</gene>
<evidence type="ECO:0000313" key="7">
    <source>
        <dbReference type="EMBL" id="KAJ4385593.1"/>
    </source>
</evidence>
<dbReference type="PRINTS" id="PR00105">
    <property type="entry name" value="C5METTRFRASE"/>
</dbReference>
<proteinExistence type="inferred from homology"/>
<dbReference type="Gene3D" id="3.40.50.150">
    <property type="entry name" value="Vaccinia Virus protein VP39"/>
    <property type="match status" value="1"/>
</dbReference>
<evidence type="ECO:0000256" key="6">
    <source>
        <dbReference type="SAM" id="MobiDB-lite"/>
    </source>
</evidence>
<keyword evidence="8" id="KW-1185">Reference proteome</keyword>